<dbReference type="Pfam" id="PF13604">
    <property type="entry name" value="AAA_30"/>
    <property type="match status" value="1"/>
</dbReference>
<dbReference type="InterPro" id="IPR027785">
    <property type="entry name" value="UvrD-like_helicase_C"/>
</dbReference>
<keyword evidence="1" id="KW-0547">Nucleotide-binding</keyword>
<evidence type="ECO:0000313" key="5">
    <source>
        <dbReference type="Proteomes" id="UP000183257"/>
    </source>
</evidence>
<gene>
    <name evidence="4" type="ORF">SAMN05660313_00182</name>
</gene>
<dbReference type="Proteomes" id="UP000183257">
    <property type="component" value="Unassembled WGS sequence"/>
</dbReference>
<dbReference type="STRING" id="76595.SAMN05660313_00182"/>
<dbReference type="Gene3D" id="3.40.50.300">
    <property type="entry name" value="P-loop containing nucleotide triphosphate hydrolases"/>
    <property type="match status" value="2"/>
</dbReference>
<name>A0A1K1LXN9_9FLAO</name>
<dbReference type="AlphaFoldDB" id="A0A1K1LXN9"/>
<evidence type="ECO:0000313" key="4">
    <source>
        <dbReference type="EMBL" id="SFW15689.1"/>
    </source>
</evidence>
<dbReference type="OrthoDB" id="9803432at2"/>
<dbReference type="CDD" id="cd18809">
    <property type="entry name" value="SF1_C_RecD"/>
    <property type="match status" value="1"/>
</dbReference>
<dbReference type="InterPro" id="IPR050534">
    <property type="entry name" value="Coronavir_polyprotein_1ab"/>
</dbReference>
<keyword evidence="2" id="KW-0067">ATP-binding</keyword>
<protein>
    <submittedName>
        <fullName evidence="4">Exodeoxyribonuclease-5</fullName>
    </submittedName>
</protein>
<dbReference type="RefSeq" id="WP_072301879.1">
    <property type="nucleotide sequence ID" value="NZ_CBDUMO010000069.1"/>
</dbReference>
<evidence type="ECO:0000259" key="3">
    <source>
        <dbReference type="Pfam" id="PF13538"/>
    </source>
</evidence>
<reference evidence="5" key="1">
    <citation type="submission" date="2016-11" db="EMBL/GenBank/DDBJ databases">
        <authorList>
            <person name="Varghese N."/>
            <person name="Submissions S."/>
        </authorList>
    </citation>
    <scope>NUCLEOTIDE SEQUENCE [LARGE SCALE GENOMIC DNA]</scope>
    <source>
        <strain evidence="5">DSM 24786</strain>
    </source>
</reference>
<keyword evidence="5" id="KW-1185">Reference proteome</keyword>
<dbReference type="PANTHER" id="PTHR43788">
    <property type="entry name" value="DNA2/NAM7 HELICASE FAMILY MEMBER"/>
    <property type="match status" value="1"/>
</dbReference>
<sequence length="479" mass="54751">MNLPTSTSFFTILKDKFPFEPTLKQLITLEKLSQFLISTEKDTLFLLKGYAGTGKTTIIGTIVTNLWHVKMKAVLLAPTGRAAKVMSNYANTKALTIHKKIYFPKKQSGGGIQFTLAPNKHTNTVFVVDEASMIPDAPSDSKLFENGSLLDDLMSYVYSGKNCKLILIGDTAQLPPVRLDISPALDEDRLSLNYNKEVTRVELDEVMRQAEDSGILMNATNLREQLHGSFFEDFKFDVNPYKDIVRLIEGNDILEAIEDSYSQNGKEETAFIVRSNKRANLYNANIRGRILYLENVIATGDYMMVVKNNYFWIKPTTEAGFIANGDIIEILEIFAIKELYGFKFAEVNVKMVDYPNMPPFETVLMLDTIDAETPSLPYEDSNRLYQEVMLDYADETSKYKKFLKVKNNKYFNALQVKFSYAITCHKSQGGQWDTVFVEQPYLPNGIDKDYLRWLYTAVTRAKNKLYLIGFKNDFFLDWE</sequence>
<dbReference type="GO" id="GO:0003678">
    <property type="term" value="F:DNA helicase activity"/>
    <property type="evidence" value="ECO:0007669"/>
    <property type="project" value="UniProtKB-ARBA"/>
</dbReference>
<feature type="domain" description="UvrD-like helicase C-terminal" evidence="3">
    <location>
        <begin position="419"/>
        <end position="468"/>
    </location>
</feature>
<dbReference type="CDD" id="cd17933">
    <property type="entry name" value="DEXSc_RecD-like"/>
    <property type="match status" value="1"/>
</dbReference>
<evidence type="ECO:0000256" key="1">
    <source>
        <dbReference type="ARBA" id="ARBA00022741"/>
    </source>
</evidence>
<dbReference type="GO" id="GO:0005524">
    <property type="term" value="F:ATP binding"/>
    <property type="evidence" value="ECO:0007669"/>
    <property type="project" value="UniProtKB-KW"/>
</dbReference>
<dbReference type="InterPro" id="IPR027417">
    <property type="entry name" value="P-loop_NTPase"/>
</dbReference>
<evidence type="ECO:0000256" key="2">
    <source>
        <dbReference type="ARBA" id="ARBA00022840"/>
    </source>
</evidence>
<dbReference type="SUPFAM" id="SSF52540">
    <property type="entry name" value="P-loop containing nucleoside triphosphate hydrolases"/>
    <property type="match status" value="1"/>
</dbReference>
<proteinExistence type="predicted"/>
<accession>A0A1K1LXN9</accession>
<organism evidence="4 5">
    <name type="scientific">Cellulophaga fucicola</name>
    <dbReference type="NCBI Taxonomy" id="76595"/>
    <lineage>
        <taxon>Bacteria</taxon>
        <taxon>Pseudomonadati</taxon>
        <taxon>Bacteroidota</taxon>
        <taxon>Flavobacteriia</taxon>
        <taxon>Flavobacteriales</taxon>
        <taxon>Flavobacteriaceae</taxon>
        <taxon>Cellulophaga</taxon>
    </lineage>
</organism>
<dbReference type="PANTHER" id="PTHR43788:SF6">
    <property type="entry name" value="DNA HELICASE B"/>
    <property type="match status" value="1"/>
</dbReference>
<dbReference type="EMBL" id="FPIY01000001">
    <property type="protein sequence ID" value="SFW15689.1"/>
    <property type="molecule type" value="Genomic_DNA"/>
</dbReference>
<dbReference type="Pfam" id="PF13538">
    <property type="entry name" value="UvrD_C_2"/>
    <property type="match status" value="1"/>
</dbReference>